<name>A0ACC3C7U1_PYRYE</name>
<evidence type="ECO:0000313" key="1">
    <source>
        <dbReference type="EMBL" id="KAK1865806.1"/>
    </source>
</evidence>
<reference evidence="1" key="1">
    <citation type="submission" date="2019-11" db="EMBL/GenBank/DDBJ databases">
        <title>Nori genome reveals adaptations in red seaweeds to the harsh intertidal environment.</title>
        <authorList>
            <person name="Wang D."/>
            <person name="Mao Y."/>
        </authorList>
    </citation>
    <scope>NUCLEOTIDE SEQUENCE</scope>
    <source>
        <tissue evidence="1">Gametophyte</tissue>
    </source>
</reference>
<comment type="caution">
    <text evidence="1">The sequence shown here is derived from an EMBL/GenBank/DDBJ whole genome shotgun (WGS) entry which is preliminary data.</text>
</comment>
<dbReference type="Proteomes" id="UP000798662">
    <property type="component" value="Chromosome 2"/>
</dbReference>
<accession>A0ACC3C7U1</accession>
<keyword evidence="2" id="KW-1185">Reference proteome</keyword>
<proteinExistence type="predicted"/>
<sequence>MAAGAFMGPVVVARPLRARPFVGGGAGNGGGGSGGSSHLAACRPATAWRRAAAAAAAPRWTAAADGVGGGGGPGGAAGGGDGGGGGDTLGKSIAKVLEVSYRKVWLRLMTVGTGEEYESAIQEFIIGAVSAYKSGYSLAALALELKQNEVRTGDAALDASLRLSDREEATRRVWLLLIYLTLAAKAFEPSAGVDPASLLSGAETAAVGLEVLTDAGDGGGGEGGDPAAAAAPRSPPPDGAEAVDRFRGLVADVTAAAAKGYTLDSLKLEQSLALRAGEQGLSAAEASVRSQFMRIIFLTARMVTPKTQGA</sequence>
<organism evidence="1 2">
    <name type="scientific">Pyropia yezoensis</name>
    <name type="common">Susabi-nori</name>
    <name type="synonym">Porphyra yezoensis</name>
    <dbReference type="NCBI Taxonomy" id="2788"/>
    <lineage>
        <taxon>Eukaryota</taxon>
        <taxon>Rhodophyta</taxon>
        <taxon>Bangiophyceae</taxon>
        <taxon>Bangiales</taxon>
        <taxon>Bangiaceae</taxon>
        <taxon>Pyropia</taxon>
    </lineage>
</organism>
<dbReference type="EMBL" id="CM020619">
    <property type="protein sequence ID" value="KAK1865806.1"/>
    <property type="molecule type" value="Genomic_DNA"/>
</dbReference>
<gene>
    <name evidence="1" type="ORF">I4F81_008329</name>
</gene>
<protein>
    <submittedName>
        <fullName evidence="1">Uncharacterized protein</fullName>
    </submittedName>
</protein>
<evidence type="ECO:0000313" key="2">
    <source>
        <dbReference type="Proteomes" id="UP000798662"/>
    </source>
</evidence>